<dbReference type="Proteomes" id="UP001059596">
    <property type="component" value="Unassembled WGS sequence"/>
</dbReference>
<sequence>MEEDFVGGCMTMSMYSTTDKMKMSAPSCFPGRYSPSYRSSEQMRRCMPNPSSRLLEDASLLCNSWSARQNGDIFAGINDGILSRAEALAAVDIQKHQAQHVHSQMPSQIKHDVMYHHHSMSGPPQRPLQVSPGQEYFNYLGEFTNSTGDYATS</sequence>
<dbReference type="EMBL" id="JAMKOV010000050">
    <property type="protein sequence ID" value="KAI8035070.1"/>
    <property type="molecule type" value="Genomic_DNA"/>
</dbReference>
<evidence type="ECO:0000313" key="2">
    <source>
        <dbReference type="Proteomes" id="UP001059596"/>
    </source>
</evidence>
<organism evidence="1 2">
    <name type="scientific">Drosophila gunungcola</name>
    <name type="common">fruit fly</name>
    <dbReference type="NCBI Taxonomy" id="103775"/>
    <lineage>
        <taxon>Eukaryota</taxon>
        <taxon>Metazoa</taxon>
        <taxon>Ecdysozoa</taxon>
        <taxon>Arthropoda</taxon>
        <taxon>Hexapoda</taxon>
        <taxon>Insecta</taxon>
        <taxon>Pterygota</taxon>
        <taxon>Neoptera</taxon>
        <taxon>Endopterygota</taxon>
        <taxon>Diptera</taxon>
        <taxon>Brachycera</taxon>
        <taxon>Muscomorpha</taxon>
        <taxon>Ephydroidea</taxon>
        <taxon>Drosophilidae</taxon>
        <taxon>Drosophila</taxon>
        <taxon>Sophophora</taxon>
    </lineage>
</organism>
<proteinExistence type="predicted"/>
<dbReference type="AlphaFoldDB" id="A0A9P9YE43"/>
<reference evidence="1" key="1">
    <citation type="journal article" date="2023" name="Genome Biol. Evol.">
        <title>Long-read-based Genome Assembly of Drosophila gunungcola Reveals Fewer Chemosensory Genes in Flower-breeding Species.</title>
        <authorList>
            <person name="Negi A."/>
            <person name="Liao B.Y."/>
            <person name="Yeh S.D."/>
        </authorList>
    </citation>
    <scope>NUCLEOTIDE SEQUENCE</scope>
    <source>
        <strain evidence="1">Sukarami</strain>
    </source>
</reference>
<comment type="caution">
    <text evidence="1">The sequence shown here is derived from an EMBL/GenBank/DDBJ whole genome shotgun (WGS) entry which is preliminary data.</text>
</comment>
<keyword evidence="2" id="KW-1185">Reference proteome</keyword>
<protein>
    <submittedName>
        <fullName evidence="1">Uncharacterized protein</fullName>
    </submittedName>
</protein>
<accession>A0A9P9YE43</accession>
<evidence type="ECO:0000313" key="1">
    <source>
        <dbReference type="EMBL" id="KAI8035070.1"/>
    </source>
</evidence>
<name>A0A9P9YE43_9MUSC</name>
<gene>
    <name evidence="1" type="ORF">M5D96_012163</name>
</gene>